<dbReference type="SMART" id="SM00849">
    <property type="entry name" value="Lactamase_B"/>
    <property type="match status" value="1"/>
</dbReference>
<dbReference type="InterPro" id="IPR022712">
    <property type="entry name" value="Beta_Casp"/>
</dbReference>
<dbReference type="PANTHER" id="PTHR11203">
    <property type="entry name" value="CLEAVAGE AND POLYADENYLATION SPECIFICITY FACTOR FAMILY MEMBER"/>
    <property type="match status" value="1"/>
</dbReference>
<comment type="caution">
    <text evidence="4">The sequence shown here is derived from an EMBL/GenBank/DDBJ whole genome shotgun (WGS) entry which is preliminary data.</text>
</comment>
<protein>
    <recommendedName>
        <fullName evidence="6">MBL fold metallo-hydrolase</fullName>
    </recommendedName>
</protein>
<proteinExistence type="predicted"/>
<dbReference type="InterPro" id="IPR050698">
    <property type="entry name" value="MBL"/>
</dbReference>
<dbReference type="PANTHER" id="PTHR11203:SF37">
    <property type="entry name" value="INTEGRATOR COMPLEX SUBUNIT 11"/>
    <property type="match status" value="1"/>
</dbReference>
<evidence type="ECO:0008006" key="6">
    <source>
        <dbReference type="Google" id="ProtNLM"/>
    </source>
</evidence>
<sequence>MIKLSFHGAAGTVTGSKYLLDVNGTRILIDCGMYQGAKELRQRNWNPPPFDPTSISAIVLTHAHIDHVGYLPRLVKQGFAGEVYCTPPTAEIASITLEDTAHLQLEDAEFRNKKKLTSHEIALPLFTLEDVQAVEERFVSTPYDTWTKINSVFRFRYRGAGHLLGAASVELEMVDDGRRVTMLFSGDVGRYGNPLVRNPSEPPECDYLVCESTYGGRMHPPEDPYFLFAELINRAIAEKRVLLIPSFAIGRTQQIIYMIDGLLRSKMITPIQVHVDSPMAISATDIYIKYRGYHAIDPKLLAGNGCVFESKWVHLHRKRESSQTLNKLGGPAMILSASGMLTGGRILHHMINRLPDPKTLVVLVGFMAEGTLGRKLAEGADMVFIHKMPVRVKAKIVSIEALSGHADWYEILHWLETIKRAPKKVFVTHGEASQSAAMAAHIRENRGWETMIPVLDQTVEL</sequence>
<reference evidence="4 5" key="1">
    <citation type="journal article" date="2018" name="ISME J.">
        <title>A methanotrophic archaeon couples anaerobic oxidation of methane to Fe(III) reduction.</title>
        <authorList>
            <person name="Cai C."/>
            <person name="Leu A.O."/>
            <person name="Xie G.J."/>
            <person name="Guo J."/>
            <person name="Feng Y."/>
            <person name="Zhao J.X."/>
            <person name="Tyson G.W."/>
            <person name="Yuan Z."/>
            <person name="Hu S."/>
        </authorList>
    </citation>
    <scope>NUCLEOTIDE SEQUENCE [LARGE SCALE GENOMIC DNA]</scope>
    <source>
        <strain evidence="4">FeB_12</strain>
    </source>
</reference>
<dbReference type="Pfam" id="PF00753">
    <property type="entry name" value="Lactamase_B"/>
    <property type="match status" value="1"/>
</dbReference>
<name>A0A855X382_9BACT</name>
<evidence type="ECO:0000313" key="5">
    <source>
        <dbReference type="Proteomes" id="UP000250918"/>
    </source>
</evidence>
<accession>A0A855X382</accession>
<keyword evidence="1" id="KW-0378">Hydrolase</keyword>
<evidence type="ECO:0000259" key="3">
    <source>
        <dbReference type="SMART" id="SM01027"/>
    </source>
</evidence>
<dbReference type="AlphaFoldDB" id="A0A855X382"/>
<dbReference type="GO" id="GO:0016787">
    <property type="term" value="F:hydrolase activity"/>
    <property type="evidence" value="ECO:0007669"/>
    <property type="project" value="UniProtKB-KW"/>
</dbReference>
<dbReference type="EMBL" id="PQAP01000100">
    <property type="protein sequence ID" value="PWB71883.1"/>
    <property type="molecule type" value="Genomic_DNA"/>
</dbReference>
<dbReference type="InterPro" id="IPR011108">
    <property type="entry name" value="RMMBL"/>
</dbReference>
<feature type="domain" description="Metallo-beta-lactamase" evidence="2">
    <location>
        <begin position="14"/>
        <end position="230"/>
    </location>
</feature>
<dbReference type="Gene3D" id="3.40.50.10890">
    <property type="match status" value="1"/>
</dbReference>
<feature type="domain" description="Beta-Casp" evidence="3">
    <location>
        <begin position="252"/>
        <end position="376"/>
    </location>
</feature>
<evidence type="ECO:0000313" key="4">
    <source>
        <dbReference type="EMBL" id="PWB71883.1"/>
    </source>
</evidence>
<dbReference type="SUPFAM" id="SSF56281">
    <property type="entry name" value="Metallo-hydrolase/oxidoreductase"/>
    <property type="match status" value="1"/>
</dbReference>
<dbReference type="CDD" id="cd16295">
    <property type="entry name" value="TTHA0252-CPSF-like_MBL-fold"/>
    <property type="match status" value="1"/>
</dbReference>
<dbReference type="Pfam" id="PF07521">
    <property type="entry name" value="RMMBL"/>
    <property type="match status" value="1"/>
</dbReference>
<dbReference type="Gene3D" id="3.60.15.10">
    <property type="entry name" value="Ribonuclease Z/Hydroxyacylglutathione hydrolase-like"/>
    <property type="match status" value="1"/>
</dbReference>
<dbReference type="Proteomes" id="UP000250918">
    <property type="component" value="Unassembled WGS sequence"/>
</dbReference>
<evidence type="ECO:0000256" key="1">
    <source>
        <dbReference type="ARBA" id="ARBA00022801"/>
    </source>
</evidence>
<dbReference type="Pfam" id="PF10996">
    <property type="entry name" value="Beta-Casp"/>
    <property type="match status" value="1"/>
</dbReference>
<gene>
    <name evidence="4" type="ORF">C3F09_07375</name>
</gene>
<dbReference type="InterPro" id="IPR036866">
    <property type="entry name" value="RibonucZ/Hydroxyglut_hydro"/>
</dbReference>
<evidence type="ECO:0000259" key="2">
    <source>
        <dbReference type="SMART" id="SM00849"/>
    </source>
</evidence>
<dbReference type="InterPro" id="IPR001279">
    <property type="entry name" value="Metallo-B-lactamas"/>
</dbReference>
<organism evidence="4 5">
    <name type="scientific">candidate division GN15 bacterium</name>
    <dbReference type="NCBI Taxonomy" id="2072418"/>
    <lineage>
        <taxon>Bacteria</taxon>
        <taxon>candidate division GN15</taxon>
    </lineage>
</organism>
<dbReference type="SMART" id="SM01027">
    <property type="entry name" value="Beta-Casp"/>
    <property type="match status" value="1"/>
</dbReference>
<dbReference type="GO" id="GO:0004521">
    <property type="term" value="F:RNA endonuclease activity"/>
    <property type="evidence" value="ECO:0007669"/>
    <property type="project" value="TreeGrafter"/>
</dbReference>